<dbReference type="Proteomes" id="UP000789831">
    <property type="component" value="Unassembled WGS sequence"/>
</dbReference>
<keyword evidence="1" id="KW-0238">DNA-binding</keyword>
<dbReference type="EMBL" id="CAJVPL010000390">
    <property type="protein sequence ID" value="CAG8491209.1"/>
    <property type="molecule type" value="Genomic_DNA"/>
</dbReference>
<evidence type="ECO:0000259" key="2">
    <source>
        <dbReference type="PROSITE" id="PS50118"/>
    </source>
</evidence>
<dbReference type="GO" id="GO:0005634">
    <property type="term" value="C:nucleus"/>
    <property type="evidence" value="ECO:0007669"/>
    <property type="project" value="UniProtKB-UniRule"/>
</dbReference>
<dbReference type="GO" id="GO:0003677">
    <property type="term" value="F:DNA binding"/>
    <property type="evidence" value="ECO:0007669"/>
    <property type="project" value="UniProtKB-UniRule"/>
</dbReference>
<dbReference type="SUPFAM" id="SSF47095">
    <property type="entry name" value="HMG-box"/>
    <property type="match status" value="1"/>
</dbReference>
<dbReference type="PROSITE" id="PS50118">
    <property type="entry name" value="HMG_BOX_2"/>
    <property type="match status" value="1"/>
</dbReference>
<evidence type="ECO:0000313" key="3">
    <source>
        <dbReference type="EMBL" id="CAG8491209.1"/>
    </source>
</evidence>
<name>A0A9N8ZCW4_9GLOM</name>
<organism evidence="3 4">
    <name type="scientific">Ambispora gerdemannii</name>
    <dbReference type="NCBI Taxonomy" id="144530"/>
    <lineage>
        <taxon>Eukaryota</taxon>
        <taxon>Fungi</taxon>
        <taxon>Fungi incertae sedis</taxon>
        <taxon>Mucoromycota</taxon>
        <taxon>Glomeromycotina</taxon>
        <taxon>Glomeromycetes</taxon>
        <taxon>Archaeosporales</taxon>
        <taxon>Ambisporaceae</taxon>
        <taxon>Ambispora</taxon>
    </lineage>
</organism>
<reference evidence="3" key="1">
    <citation type="submission" date="2021-06" db="EMBL/GenBank/DDBJ databases">
        <authorList>
            <person name="Kallberg Y."/>
            <person name="Tangrot J."/>
            <person name="Rosling A."/>
        </authorList>
    </citation>
    <scope>NUCLEOTIDE SEQUENCE</scope>
    <source>
        <strain evidence="3">MT106</strain>
    </source>
</reference>
<dbReference type="AlphaFoldDB" id="A0A9N8ZCW4"/>
<evidence type="ECO:0000256" key="1">
    <source>
        <dbReference type="PROSITE-ProRule" id="PRU00267"/>
    </source>
</evidence>
<keyword evidence="4" id="KW-1185">Reference proteome</keyword>
<feature type="domain" description="HMG box" evidence="2">
    <location>
        <begin position="40"/>
        <end position="110"/>
    </location>
</feature>
<dbReference type="OrthoDB" id="6247875at2759"/>
<dbReference type="Gene3D" id="1.10.30.10">
    <property type="entry name" value="High mobility group box domain"/>
    <property type="match status" value="1"/>
</dbReference>
<accession>A0A9N8ZCW4</accession>
<evidence type="ECO:0000313" key="4">
    <source>
        <dbReference type="Proteomes" id="UP000789831"/>
    </source>
</evidence>
<feature type="DNA-binding region" description="HMG box" evidence="1">
    <location>
        <begin position="40"/>
        <end position="110"/>
    </location>
</feature>
<dbReference type="InterPro" id="IPR009071">
    <property type="entry name" value="HMG_box_dom"/>
</dbReference>
<sequence>MAKYLYLSETERKLLNECSYDLTLPIEKLTMPSNKNPNKTPRPQNHWIIFRKDCEANIRLRDPNVKKKIKDTARECSLKWKLQTSEVKHFFRVLEKIARENHKRIFPGYKYKKYKSKSVKDPKYQKFININQTTYIHQDDNNDDMYETLFDELISCEE</sequence>
<dbReference type="SMART" id="SM00398">
    <property type="entry name" value="HMG"/>
    <property type="match status" value="1"/>
</dbReference>
<dbReference type="Pfam" id="PF00505">
    <property type="entry name" value="HMG_box"/>
    <property type="match status" value="1"/>
</dbReference>
<keyword evidence="1" id="KW-0539">Nucleus</keyword>
<proteinExistence type="predicted"/>
<protein>
    <submittedName>
        <fullName evidence="3">9181_t:CDS:1</fullName>
    </submittedName>
</protein>
<dbReference type="InterPro" id="IPR036910">
    <property type="entry name" value="HMG_box_dom_sf"/>
</dbReference>
<gene>
    <name evidence="3" type="ORF">AGERDE_LOCUS3760</name>
</gene>
<comment type="caution">
    <text evidence="3">The sequence shown here is derived from an EMBL/GenBank/DDBJ whole genome shotgun (WGS) entry which is preliminary data.</text>
</comment>